<feature type="domain" description="Metallo-beta-lactamase" evidence="14">
    <location>
        <begin position="44"/>
        <end position="225"/>
    </location>
</feature>
<dbReference type="SUPFAM" id="SSF56281">
    <property type="entry name" value="Metallo-hydrolase/oxidoreductase"/>
    <property type="match status" value="1"/>
</dbReference>
<comment type="similarity">
    <text evidence="4">Belongs to the metallo-beta-lactamase superfamily. Class-B beta-lactamase family.</text>
</comment>
<evidence type="ECO:0000256" key="2">
    <source>
        <dbReference type="ARBA" id="ARBA00001947"/>
    </source>
</evidence>
<evidence type="ECO:0000256" key="8">
    <source>
        <dbReference type="ARBA" id="ARBA00022729"/>
    </source>
</evidence>
<dbReference type="GO" id="GO:0042597">
    <property type="term" value="C:periplasmic space"/>
    <property type="evidence" value="ECO:0007669"/>
    <property type="project" value="UniProtKB-SubCell"/>
</dbReference>
<accession>A0A5S5DPW4</accession>
<dbReference type="Gene3D" id="3.60.15.10">
    <property type="entry name" value="Ribonuclease Z/Hydroxyacylglutathione hydrolase-like"/>
    <property type="match status" value="1"/>
</dbReference>
<comment type="cofactor">
    <cofactor evidence="2">
        <name>Zn(2+)</name>
        <dbReference type="ChEBI" id="CHEBI:29105"/>
    </cofactor>
</comment>
<evidence type="ECO:0000256" key="3">
    <source>
        <dbReference type="ARBA" id="ARBA00004418"/>
    </source>
</evidence>
<evidence type="ECO:0000313" key="15">
    <source>
        <dbReference type="EMBL" id="TYP96729.1"/>
    </source>
</evidence>
<keyword evidence="7" id="KW-0479">Metal-binding</keyword>
<dbReference type="GO" id="GO:0046677">
    <property type="term" value="P:response to antibiotic"/>
    <property type="evidence" value="ECO:0007669"/>
    <property type="project" value="UniProtKB-KW"/>
</dbReference>
<dbReference type="AlphaFoldDB" id="A0A5S5DPW4"/>
<dbReference type="OrthoDB" id="9769598at2"/>
<keyword evidence="9" id="KW-0574">Periplasm</keyword>
<dbReference type="RefSeq" id="WP_148871034.1">
    <property type="nucleotide sequence ID" value="NZ_VNIA01000006.1"/>
</dbReference>
<dbReference type="InterPro" id="IPR001279">
    <property type="entry name" value="Metallo-B-lactamas"/>
</dbReference>
<dbReference type="InterPro" id="IPR050855">
    <property type="entry name" value="NDM-1-like"/>
</dbReference>
<name>A0A5S5DPW4_9FLAO</name>
<dbReference type="CDD" id="cd16282">
    <property type="entry name" value="metallo-hydrolase-like_MBL-fold"/>
    <property type="match status" value="1"/>
</dbReference>
<evidence type="ECO:0000256" key="12">
    <source>
        <dbReference type="ARBA" id="ARBA00023251"/>
    </source>
</evidence>
<keyword evidence="16" id="KW-1185">Reference proteome</keyword>
<dbReference type="PANTHER" id="PTHR42951">
    <property type="entry name" value="METALLO-BETA-LACTAMASE DOMAIN-CONTAINING"/>
    <property type="match status" value="1"/>
</dbReference>
<comment type="caution">
    <text evidence="15">The sequence shown here is derived from an EMBL/GenBank/DDBJ whole genome shotgun (WGS) entry which is preliminary data.</text>
</comment>
<evidence type="ECO:0000256" key="5">
    <source>
        <dbReference type="ARBA" id="ARBA00011245"/>
    </source>
</evidence>
<keyword evidence="12" id="KW-0046">Antibiotic resistance</keyword>
<feature type="chain" id="PRO_5024311517" description="beta-lactamase" evidence="13">
    <location>
        <begin position="22"/>
        <end position="297"/>
    </location>
</feature>
<protein>
    <recommendedName>
        <fullName evidence="6">beta-lactamase</fullName>
        <ecNumber evidence="6">3.5.2.6</ecNumber>
    </recommendedName>
</protein>
<evidence type="ECO:0000256" key="13">
    <source>
        <dbReference type="SAM" id="SignalP"/>
    </source>
</evidence>
<proteinExistence type="inferred from homology"/>
<dbReference type="InterPro" id="IPR036866">
    <property type="entry name" value="RibonucZ/Hydroxyglut_hydro"/>
</dbReference>
<comment type="subcellular location">
    <subcellularLocation>
        <location evidence="3">Periplasm</location>
    </subcellularLocation>
</comment>
<evidence type="ECO:0000256" key="1">
    <source>
        <dbReference type="ARBA" id="ARBA00001526"/>
    </source>
</evidence>
<comment type="subunit">
    <text evidence="5">Monomer.</text>
</comment>
<feature type="signal peptide" evidence="13">
    <location>
        <begin position="1"/>
        <end position="21"/>
    </location>
</feature>
<keyword evidence="11" id="KW-0862">Zinc</keyword>
<organism evidence="15 16">
    <name type="scientific">Tenacibaculum adriaticum</name>
    <dbReference type="NCBI Taxonomy" id="413713"/>
    <lineage>
        <taxon>Bacteria</taxon>
        <taxon>Pseudomonadati</taxon>
        <taxon>Bacteroidota</taxon>
        <taxon>Flavobacteriia</taxon>
        <taxon>Flavobacteriales</taxon>
        <taxon>Flavobacteriaceae</taxon>
        <taxon>Tenacibaculum</taxon>
    </lineage>
</organism>
<evidence type="ECO:0000256" key="7">
    <source>
        <dbReference type="ARBA" id="ARBA00022723"/>
    </source>
</evidence>
<dbReference type="EMBL" id="VNIA01000006">
    <property type="protein sequence ID" value="TYP96729.1"/>
    <property type="molecule type" value="Genomic_DNA"/>
</dbReference>
<evidence type="ECO:0000256" key="10">
    <source>
        <dbReference type="ARBA" id="ARBA00022801"/>
    </source>
</evidence>
<dbReference type="InterPro" id="IPR001018">
    <property type="entry name" value="Beta-lactamase_class-B_CS"/>
</dbReference>
<dbReference type="EC" id="3.5.2.6" evidence="6"/>
<dbReference type="SMART" id="SM00849">
    <property type="entry name" value="Lactamase_B"/>
    <property type="match status" value="1"/>
</dbReference>
<comment type="catalytic activity">
    <reaction evidence="1">
        <text>a beta-lactam + H2O = a substituted beta-amino acid</text>
        <dbReference type="Rhea" id="RHEA:20401"/>
        <dbReference type="ChEBI" id="CHEBI:15377"/>
        <dbReference type="ChEBI" id="CHEBI:35627"/>
        <dbReference type="ChEBI" id="CHEBI:140347"/>
        <dbReference type="EC" id="3.5.2.6"/>
    </reaction>
</comment>
<evidence type="ECO:0000313" key="16">
    <source>
        <dbReference type="Proteomes" id="UP000323136"/>
    </source>
</evidence>
<dbReference type="PANTHER" id="PTHR42951:SF4">
    <property type="entry name" value="ACYL-COENZYME A THIOESTERASE MBLAC2"/>
    <property type="match status" value="1"/>
</dbReference>
<reference evidence="15 16" key="1">
    <citation type="submission" date="2019-07" db="EMBL/GenBank/DDBJ databases">
        <title>Genomic Encyclopedia of Type Strains, Phase IV (KMG-IV): sequencing the most valuable type-strain genomes for metagenomic binning, comparative biology and taxonomic classification.</title>
        <authorList>
            <person name="Goeker M."/>
        </authorList>
    </citation>
    <scope>NUCLEOTIDE SEQUENCE [LARGE SCALE GENOMIC DNA]</scope>
    <source>
        <strain evidence="15 16">DSM 18961</strain>
    </source>
</reference>
<dbReference type="GO" id="GO:0017001">
    <property type="term" value="P:antibiotic catabolic process"/>
    <property type="evidence" value="ECO:0007669"/>
    <property type="project" value="InterPro"/>
</dbReference>
<evidence type="ECO:0000256" key="11">
    <source>
        <dbReference type="ARBA" id="ARBA00022833"/>
    </source>
</evidence>
<dbReference type="GO" id="GO:0008800">
    <property type="term" value="F:beta-lactamase activity"/>
    <property type="evidence" value="ECO:0007669"/>
    <property type="project" value="UniProtKB-EC"/>
</dbReference>
<dbReference type="Pfam" id="PF00753">
    <property type="entry name" value="Lactamase_B"/>
    <property type="match status" value="1"/>
</dbReference>
<evidence type="ECO:0000256" key="9">
    <source>
        <dbReference type="ARBA" id="ARBA00022764"/>
    </source>
</evidence>
<evidence type="ECO:0000256" key="6">
    <source>
        <dbReference type="ARBA" id="ARBA00012865"/>
    </source>
</evidence>
<keyword evidence="8 13" id="KW-0732">Signal</keyword>
<dbReference type="PROSITE" id="PS00743">
    <property type="entry name" value="BETA_LACTAMASE_B_1"/>
    <property type="match status" value="1"/>
</dbReference>
<dbReference type="GO" id="GO:0008270">
    <property type="term" value="F:zinc ion binding"/>
    <property type="evidence" value="ECO:0007669"/>
    <property type="project" value="InterPro"/>
</dbReference>
<evidence type="ECO:0000259" key="14">
    <source>
        <dbReference type="SMART" id="SM00849"/>
    </source>
</evidence>
<dbReference type="Proteomes" id="UP000323136">
    <property type="component" value="Unassembled WGS sequence"/>
</dbReference>
<keyword evidence="10 15" id="KW-0378">Hydrolase</keyword>
<evidence type="ECO:0000256" key="4">
    <source>
        <dbReference type="ARBA" id="ARBA00005250"/>
    </source>
</evidence>
<sequence>MKIIKIQLCVLLVLITSLTYSQNTEVIIEPVKITDNIYMLKGQGGNIGLFVGEDGVFMIDDQFARLTPKILSAIKKITNTPVKYLINTHWHGDHTGGNANMTKEGTIIVSHENVRKRMSVDNVVRGKKRPASPKAALPIITFTNDIMLHLNGEDILVSHVHNAHTDGDAHIYFTKSNVIHMGDTYFQGKFPYIDIDSGGSIDGYITSAEKAIRLADDETVIIPGHLNLSNKKELIAFKEMLVILRDRVQKEIASGKSLEEVKNNKNITKEFEKDYNWSFINDEKIRVSIYKSLKKSK</sequence>
<gene>
    <name evidence="15" type="ORF">C7447_10627</name>
</gene>